<dbReference type="AlphaFoldDB" id="A0A822ZFP8"/>
<gene>
    <name evidence="3" type="ORF">HUJ06_016179</name>
</gene>
<comment type="caution">
    <text evidence="3">The sequence shown here is derived from an EMBL/GenBank/DDBJ whole genome shotgun (WGS) entry which is preliminary data.</text>
</comment>
<dbReference type="PANTHER" id="PTHR21712">
    <property type="entry name" value="PRE-RRNA-PROCESSING PROTEIN FHL1"/>
    <property type="match status" value="1"/>
</dbReference>
<keyword evidence="2" id="KW-0472">Membrane</keyword>
<accession>A0A822ZFP8</accession>
<name>A0A822ZFP8_NELNU</name>
<evidence type="ECO:0000256" key="2">
    <source>
        <dbReference type="SAM" id="Phobius"/>
    </source>
</evidence>
<dbReference type="Proteomes" id="UP000607653">
    <property type="component" value="Unassembled WGS sequence"/>
</dbReference>
<reference evidence="3 4" key="1">
    <citation type="journal article" date="2020" name="Mol. Biol. Evol.">
        <title>Distinct Expression and Methylation Patterns for Genes with Different Fates following a Single Whole-Genome Duplication in Flowering Plants.</title>
        <authorList>
            <person name="Shi T."/>
            <person name="Rahmani R.S."/>
            <person name="Gugger P.F."/>
            <person name="Wang M."/>
            <person name="Li H."/>
            <person name="Zhang Y."/>
            <person name="Li Z."/>
            <person name="Wang Q."/>
            <person name="Van de Peer Y."/>
            <person name="Marchal K."/>
            <person name="Chen J."/>
        </authorList>
    </citation>
    <scope>NUCLEOTIDE SEQUENCE [LARGE SCALE GENOMIC DNA]</scope>
    <source>
        <tissue evidence="3">Leaf</tissue>
    </source>
</reference>
<evidence type="ECO:0000256" key="1">
    <source>
        <dbReference type="ARBA" id="ARBA00023242"/>
    </source>
</evidence>
<feature type="transmembrane region" description="Helical" evidence="2">
    <location>
        <begin position="81"/>
        <end position="103"/>
    </location>
</feature>
<organism evidence="3 4">
    <name type="scientific">Nelumbo nucifera</name>
    <name type="common">Sacred lotus</name>
    <dbReference type="NCBI Taxonomy" id="4432"/>
    <lineage>
        <taxon>Eukaryota</taxon>
        <taxon>Viridiplantae</taxon>
        <taxon>Streptophyta</taxon>
        <taxon>Embryophyta</taxon>
        <taxon>Tracheophyta</taxon>
        <taxon>Spermatophyta</taxon>
        <taxon>Magnoliopsida</taxon>
        <taxon>Proteales</taxon>
        <taxon>Nelumbonaceae</taxon>
        <taxon>Nelumbo</taxon>
    </lineage>
</organism>
<dbReference type="InterPro" id="IPR045178">
    <property type="entry name" value="Fhl1/FHA1"/>
</dbReference>
<keyword evidence="2" id="KW-0812">Transmembrane</keyword>
<dbReference type="GO" id="GO:0005634">
    <property type="term" value="C:nucleus"/>
    <property type="evidence" value="ECO:0007669"/>
    <property type="project" value="UniProtKB-ARBA"/>
</dbReference>
<sequence length="132" mass="14731">MMIYSIILGRNSKKSIVDVYLASLGGGMNISLIFYDFQRCRFALKVVGKNRCFVEGVLHLPSNSPVKMDSQDLLQIGDKKFYLLLIVYSILRGSLPATSLTLLHPFCCPLHLPFAWVALPPPLHHSSKKGRG</sequence>
<evidence type="ECO:0000313" key="3">
    <source>
        <dbReference type="EMBL" id="DAD41856.1"/>
    </source>
</evidence>
<dbReference type="GO" id="GO:0060962">
    <property type="term" value="P:regulation of ribosomal protein gene transcription by RNA polymerase II"/>
    <property type="evidence" value="ECO:0007669"/>
    <property type="project" value="InterPro"/>
</dbReference>
<keyword evidence="4" id="KW-1185">Reference proteome</keyword>
<keyword evidence="2" id="KW-1133">Transmembrane helix</keyword>
<keyword evidence="1" id="KW-0539">Nucleus</keyword>
<proteinExistence type="predicted"/>
<protein>
    <submittedName>
        <fullName evidence="3">Uncharacterized protein</fullName>
    </submittedName>
</protein>
<dbReference type="EMBL" id="DUZY01000005">
    <property type="protein sequence ID" value="DAD41856.1"/>
    <property type="molecule type" value="Genomic_DNA"/>
</dbReference>
<dbReference type="PANTHER" id="PTHR21712:SF29">
    <property type="entry name" value="PRE-RRNA-PROCESSING PROTEIN FHL1"/>
    <property type="match status" value="1"/>
</dbReference>
<feature type="transmembrane region" description="Helical" evidence="2">
    <location>
        <begin position="20"/>
        <end position="37"/>
    </location>
</feature>
<evidence type="ECO:0000313" key="4">
    <source>
        <dbReference type="Proteomes" id="UP000607653"/>
    </source>
</evidence>